<dbReference type="EMBL" id="LAVV01004968">
    <property type="protein sequence ID" value="KNZ61141.1"/>
    <property type="molecule type" value="Genomic_DNA"/>
</dbReference>
<name>A0A0L6VK33_9BASI</name>
<gene>
    <name evidence="1" type="ORF">VP01_14472g1</name>
</gene>
<sequence>SEVTRNNGFRQAMLKTALDTTPQLTDENYSVWKDKMSGLLDLRGVLGVLESPNTPLTSDENVELKLLLISKMDSVTHNNTINTENRNSAKEIWNLIKERFASSQSSNCARIFNDFLYLNFREDAVESFITDVRVAIKKMID</sequence>
<comment type="caution">
    <text evidence="1">The sequence shown here is derived from an EMBL/GenBank/DDBJ whole genome shotgun (WGS) entry which is preliminary data.</text>
</comment>
<proteinExistence type="predicted"/>
<feature type="non-terminal residue" evidence="1">
    <location>
        <position position="141"/>
    </location>
</feature>
<dbReference type="AlphaFoldDB" id="A0A0L6VK33"/>
<evidence type="ECO:0008006" key="3">
    <source>
        <dbReference type="Google" id="ProtNLM"/>
    </source>
</evidence>
<evidence type="ECO:0000313" key="1">
    <source>
        <dbReference type="EMBL" id="KNZ61141.1"/>
    </source>
</evidence>
<dbReference type="OrthoDB" id="7691805at2759"/>
<accession>A0A0L6VK33</accession>
<organism evidence="1 2">
    <name type="scientific">Puccinia sorghi</name>
    <dbReference type="NCBI Taxonomy" id="27349"/>
    <lineage>
        <taxon>Eukaryota</taxon>
        <taxon>Fungi</taxon>
        <taxon>Dikarya</taxon>
        <taxon>Basidiomycota</taxon>
        <taxon>Pucciniomycotina</taxon>
        <taxon>Pucciniomycetes</taxon>
        <taxon>Pucciniales</taxon>
        <taxon>Pucciniaceae</taxon>
        <taxon>Puccinia</taxon>
    </lineage>
</organism>
<evidence type="ECO:0000313" key="2">
    <source>
        <dbReference type="Proteomes" id="UP000037035"/>
    </source>
</evidence>
<feature type="non-terminal residue" evidence="1">
    <location>
        <position position="1"/>
    </location>
</feature>
<dbReference type="Proteomes" id="UP000037035">
    <property type="component" value="Unassembled WGS sequence"/>
</dbReference>
<reference evidence="1 2" key="1">
    <citation type="submission" date="2015-08" db="EMBL/GenBank/DDBJ databases">
        <title>Next Generation Sequencing and Analysis of the Genome of Puccinia sorghi L Schw, the Causal Agent of Maize Common Rust.</title>
        <authorList>
            <person name="Rochi L."/>
            <person name="Burguener G."/>
            <person name="Darino M."/>
            <person name="Turjanski A."/>
            <person name="Kreff E."/>
            <person name="Dieguez M.J."/>
            <person name="Sacco F."/>
        </authorList>
    </citation>
    <scope>NUCLEOTIDE SEQUENCE [LARGE SCALE GENOMIC DNA]</scope>
    <source>
        <strain evidence="1 2">RO10H11247</strain>
    </source>
</reference>
<dbReference type="VEuPathDB" id="FungiDB:VP01_14472g1"/>
<keyword evidence="2" id="KW-1185">Reference proteome</keyword>
<protein>
    <recommendedName>
        <fullName evidence="3">DUF4219 domain-containing protein</fullName>
    </recommendedName>
</protein>